<comment type="function">
    <text evidence="10">Regulatory subunit of the condensin complex, a complex required for conversion of interphase chromatin into mitotic-like condense chromosomes. The condensin complex probably introduces positive supercoils into relaxed DNA in the presence of type I topoisomerases and converts nicked DNA into positive knotted forms in the presence of type II topoisomerases.</text>
</comment>
<feature type="region of interest" description="Disordered" evidence="11">
    <location>
        <begin position="469"/>
        <end position="488"/>
    </location>
</feature>
<feature type="compositionally biased region" description="Basic residues" evidence="11">
    <location>
        <begin position="1306"/>
        <end position="1316"/>
    </location>
</feature>
<dbReference type="Gene3D" id="1.25.10.10">
    <property type="entry name" value="Leucine-rich Repeat Variant"/>
    <property type="match status" value="2"/>
</dbReference>
<evidence type="ECO:0000256" key="3">
    <source>
        <dbReference type="ARBA" id="ARBA00009606"/>
    </source>
</evidence>
<dbReference type="GO" id="GO:0051301">
    <property type="term" value="P:cell division"/>
    <property type="evidence" value="ECO:0007669"/>
    <property type="project" value="UniProtKB-KW"/>
</dbReference>
<evidence type="ECO:0000259" key="12">
    <source>
        <dbReference type="Pfam" id="PF12717"/>
    </source>
</evidence>
<evidence type="ECO:0000256" key="11">
    <source>
        <dbReference type="SAM" id="MobiDB-lite"/>
    </source>
</evidence>
<evidence type="ECO:0000256" key="1">
    <source>
        <dbReference type="ARBA" id="ARBA00004123"/>
    </source>
</evidence>
<dbReference type="InterPro" id="IPR011989">
    <property type="entry name" value="ARM-like"/>
</dbReference>
<evidence type="ECO:0000313" key="15">
    <source>
        <dbReference type="Proteomes" id="UP001141806"/>
    </source>
</evidence>
<dbReference type="PANTHER" id="PTHR14222">
    <property type="entry name" value="CONDENSIN"/>
    <property type="match status" value="1"/>
</dbReference>
<evidence type="ECO:0000256" key="7">
    <source>
        <dbReference type="ARBA" id="ARBA00023067"/>
    </source>
</evidence>
<evidence type="ECO:0000256" key="4">
    <source>
        <dbReference type="ARBA" id="ARBA00022454"/>
    </source>
</evidence>
<dbReference type="InterPro" id="IPR016024">
    <property type="entry name" value="ARM-type_fold"/>
</dbReference>
<feature type="region of interest" description="Disordered" evidence="11">
    <location>
        <begin position="1241"/>
        <end position="1341"/>
    </location>
</feature>
<dbReference type="PANTHER" id="PTHR14222:SF2">
    <property type="entry name" value="CONDENSIN COMPLEX SUBUNIT 1"/>
    <property type="match status" value="1"/>
</dbReference>
<dbReference type="Pfam" id="PF12717">
    <property type="entry name" value="Cnd1"/>
    <property type="match status" value="1"/>
</dbReference>
<dbReference type="InterPro" id="IPR026971">
    <property type="entry name" value="CND1/NCAPD3"/>
</dbReference>
<dbReference type="SUPFAM" id="SSF48371">
    <property type="entry name" value="ARM repeat"/>
    <property type="match status" value="1"/>
</dbReference>
<evidence type="ECO:0000259" key="13">
    <source>
        <dbReference type="Pfam" id="PF12922"/>
    </source>
</evidence>
<dbReference type="GO" id="GO:0000779">
    <property type="term" value="C:condensed chromosome, centromeric region"/>
    <property type="evidence" value="ECO:0007669"/>
    <property type="project" value="TreeGrafter"/>
</dbReference>
<keyword evidence="7 10" id="KW-0226">DNA condensation</keyword>
<evidence type="ECO:0000313" key="14">
    <source>
        <dbReference type="EMBL" id="KAJ4978614.1"/>
    </source>
</evidence>
<dbReference type="Pfam" id="PF12922">
    <property type="entry name" value="Cnd1_N"/>
    <property type="match status" value="1"/>
</dbReference>
<comment type="similarity">
    <text evidence="3 10">Belongs to the CND1 (condensin subunit 1) family.</text>
</comment>
<keyword evidence="4" id="KW-0158">Chromosome</keyword>
<keyword evidence="5 10" id="KW-0132">Cell division</keyword>
<dbReference type="Proteomes" id="UP001141806">
    <property type="component" value="Unassembled WGS sequence"/>
</dbReference>
<sequence>MASAFIFPPKYRDLEANCDDDRLSVQTPVDISCFRPSELEEFVKGVSFDLSDKELFCVEEQEVFDRVYSLVRDFSLITPSCKFNLVESLRSNLSVLLPNVDSLWRTSKDDTPVLDRVPSHRNAFKIYTFFLLHIVLAEESKQNSNNNSKVAASGRKKHSTHSWNWESQRGRIVNLIANSLEINLGLLFGSTDPDENYLSFIVKNTFSMFENAGLLKDMNTKDSLCRIIGTCATKYHYTAQSCASILHLIHKCDFAVTHMAEIVSGAEKKYADGSLAVALIREIGRTNPKDYARDTVGAENIGRFLVELADQLPKLMSTNIGILIPHLGGESYKIRNALVGVLGKLVAKAFQDVNSEVSSKSVRLRTKQAMIGILLERCRDVSAYTRSRVLQVWAELCEEHAVSIGLWNEVAAIAAGRLEDKSTIVRKSALHLLIMMLQHNPFGPQLRIASFEATLEKYKERLQELDPAVPTESVLDGIPSDTDAGEADGEVDHVNAEGEVDIQQESVSDSCLPHVEDGNMQDPSVLDVGNLEQTRALVASLEAGLSFSKCISATMPTLVQLMASSSATDVENTILLLMRCRQFQIDGSEACLRKMLPLVFSQDKSIYEAVESAFIAIYIMKSPTETAKNLLSLAVDSSIGDLAALELIVDALVSKGDISNSMISALWDFFSFNVSGVTAEQSRGALSVLCMAAKSSTGVLGSHLQDIIDIGFGRWAKEDPLLARTACLALQRLSENDKEKLLSNSGGRVFGSLQSLIVSFWLPESIWYSFADKAITTIYSIHPIPEVFAANVVKRSLLSVFDSSGGDESPIDTDFGILNNILSTVQVAKLSRYLFVISHVALNQLVYIESCVRKIQKQKAKRGKSGYNSENFQSDCTEVTEPPMKENSINAELGLAASEDAALDLLAEKTEKEIISGGSVGQCLIGHCTPFLSKLCRNFVLMQKYPDLQASGMLALCRFMAIDSDFCEANLQLLFTVVESAPSETVRSNCTIALGDLAVRFPNVLEPWTENMYARLRDPSTSVRKNAVLVLSHLILNDMMKVKGYINEMAMRLEDADERISSLAKLFFHELSKKGSNPIYNLLPDILSRLSNQNLGKEAFCNIMQFLISSIKKDKQMEALVEKLCNRFNGVTDIKQWECISYCLSQLTFTEKGIRKLMESLKTYERALSEDSVMEHFKNIISKGKKFAKPEFKSCIEEFEEKLNKFHMEKKEQEMTARNAQVHQQKVGCLEGLIVDKDNAERDAEGDGSQDEAASEITDPSKEEGSTLSSGNEPEAKAAESEGNSGAFSELIESEISDMKVESPKISRKGASRSKAKSGGVLMKNRKDDASAKSKIRAKRR</sequence>
<evidence type="ECO:0000256" key="6">
    <source>
        <dbReference type="ARBA" id="ARBA00022776"/>
    </source>
</evidence>
<dbReference type="PIRSF" id="PIRSF017127">
    <property type="entry name" value="Condensin_D2"/>
    <property type="match status" value="1"/>
</dbReference>
<dbReference type="GO" id="GO:0005634">
    <property type="term" value="C:nucleus"/>
    <property type="evidence" value="ECO:0007669"/>
    <property type="project" value="UniProtKB-SubCell"/>
</dbReference>
<name>A0A9Q0R0L2_9MAGN</name>
<evidence type="ECO:0000256" key="9">
    <source>
        <dbReference type="ARBA" id="ARBA00023306"/>
    </source>
</evidence>
<reference evidence="14" key="1">
    <citation type="journal article" date="2023" name="Plant J.">
        <title>The genome of the king protea, Protea cynaroides.</title>
        <authorList>
            <person name="Chang J."/>
            <person name="Duong T.A."/>
            <person name="Schoeman C."/>
            <person name="Ma X."/>
            <person name="Roodt D."/>
            <person name="Barker N."/>
            <person name="Li Z."/>
            <person name="Van de Peer Y."/>
            <person name="Mizrachi E."/>
        </authorList>
    </citation>
    <scope>NUCLEOTIDE SEQUENCE</scope>
    <source>
        <tissue evidence="14">Young leaves</tissue>
    </source>
</reference>
<feature type="domain" description="Condensin complex subunit 1 N-terminal" evidence="13">
    <location>
        <begin position="80"/>
        <end position="239"/>
    </location>
</feature>
<dbReference type="GO" id="GO:0010032">
    <property type="term" value="P:meiotic chromosome condensation"/>
    <property type="evidence" value="ECO:0007669"/>
    <property type="project" value="TreeGrafter"/>
</dbReference>
<keyword evidence="15" id="KW-1185">Reference proteome</keyword>
<evidence type="ECO:0000256" key="5">
    <source>
        <dbReference type="ARBA" id="ARBA00022618"/>
    </source>
</evidence>
<keyword evidence="6 10" id="KW-0498">Mitosis</keyword>
<evidence type="ECO:0000256" key="2">
    <source>
        <dbReference type="ARBA" id="ARBA00004286"/>
    </source>
</evidence>
<accession>A0A9Q0R0L2</accession>
<dbReference type="GO" id="GO:0000796">
    <property type="term" value="C:condensin complex"/>
    <property type="evidence" value="ECO:0007669"/>
    <property type="project" value="TreeGrafter"/>
</dbReference>
<dbReference type="OrthoDB" id="436262at2759"/>
<evidence type="ECO:0000256" key="10">
    <source>
        <dbReference type="PIRNR" id="PIRNR017127"/>
    </source>
</evidence>
<dbReference type="InterPro" id="IPR007673">
    <property type="entry name" value="Condensin_cplx_su1"/>
</dbReference>
<dbReference type="FunFam" id="1.25.10.10:FF:000403">
    <property type="entry name" value="Condensin complex subunit 1"/>
    <property type="match status" value="1"/>
</dbReference>
<organism evidence="14 15">
    <name type="scientific">Protea cynaroides</name>
    <dbReference type="NCBI Taxonomy" id="273540"/>
    <lineage>
        <taxon>Eukaryota</taxon>
        <taxon>Viridiplantae</taxon>
        <taxon>Streptophyta</taxon>
        <taxon>Embryophyta</taxon>
        <taxon>Tracheophyta</taxon>
        <taxon>Spermatophyta</taxon>
        <taxon>Magnoliopsida</taxon>
        <taxon>Proteales</taxon>
        <taxon>Proteaceae</taxon>
        <taxon>Protea</taxon>
    </lineage>
</organism>
<proteinExistence type="inferred from homology"/>
<dbReference type="GO" id="GO:0007076">
    <property type="term" value="P:mitotic chromosome condensation"/>
    <property type="evidence" value="ECO:0007669"/>
    <property type="project" value="InterPro"/>
</dbReference>
<dbReference type="InterPro" id="IPR024324">
    <property type="entry name" value="Condensin_cplx_su1_N"/>
</dbReference>
<dbReference type="GO" id="GO:0042393">
    <property type="term" value="F:histone binding"/>
    <property type="evidence" value="ECO:0007669"/>
    <property type="project" value="TreeGrafter"/>
</dbReference>
<keyword evidence="9 10" id="KW-0131">Cell cycle</keyword>
<comment type="caution">
    <text evidence="14">The sequence shown here is derived from an EMBL/GenBank/DDBJ whole genome shotgun (WGS) entry which is preliminary data.</text>
</comment>
<evidence type="ECO:0000256" key="8">
    <source>
        <dbReference type="ARBA" id="ARBA00023242"/>
    </source>
</evidence>
<protein>
    <recommendedName>
        <fullName evidence="10">Condensin-1 complex subunit CAP-D2</fullName>
    </recommendedName>
</protein>
<dbReference type="EMBL" id="JAMYWD010000002">
    <property type="protein sequence ID" value="KAJ4978614.1"/>
    <property type="molecule type" value="Genomic_DNA"/>
</dbReference>
<feature type="domain" description="Condensin complex subunit 1 C-terminal" evidence="12">
    <location>
        <begin position="985"/>
        <end position="1145"/>
    </location>
</feature>
<comment type="subcellular location">
    <subcellularLocation>
        <location evidence="2">Chromosome</location>
    </subcellularLocation>
    <subcellularLocation>
        <location evidence="1">Nucleus</location>
    </subcellularLocation>
</comment>
<gene>
    <name evidence="14" type="ORF">NE237_009394</name>
</gene>
<dbReference type="InterPro" id="IPR032682">
    <property type="entry name" value="Cnd1_C"/>
</dbReference>
<keyword evidence="8" id="KW-0539">Nucleus</keyword>